<evidence type="ECO:0000313" key="2">
    <source>
        <dbReference type="Proteomes" id="UP000016843"/>
    </source>
</evidence>
<protein>
    <submittedName>
        <fullName evidence="1">Uncharacterized protein</fullName>
    </submittedName>
</protein>
<organism evidence="1 2">
    <name type="scientific">Rhodonellum psychrophilum GCM71 = DSM 17998</name>
    <dbReference type="NCBI Taxonomy" id="1123057"/>
    <lineage>
        <taxon>Bacteria</taxon>
        <taxon>Pseudomonadati</taxon>
        <taxon>Bacteroidota</taxon>
        <taxon>Cytophagia</taxon>
        <taxon>Cytophagales</taxon>
        <taxon>Cytophagaceae</taxon>
        <taxon>Rhodonellum</taxon>
    </lineage>
</organism>
<dbReference type="Proteomes" id="UP000016843">
    <property type="component" value="Unassembled WGS sequence"/>
</dbReference>
<keyword evidence="2" id="KW-1185">Reference proteome</keyword>
<comment type="caution">
    <text evidence="1">The sequence shown here is derived from an EMBL/GenBank/DDBJ whole genome shotgun (WGS) entry which is preliminary data.</text>
</comment>
<name>U5BSP3_9BACT</name>
<sequence>MGISRIFSKYIHKNQFQNLKNAFNRNIITEKFVYEKQKCVFLRHNKFLETLEIPFWDIKQVLSGFEQLILKYYQKKYLE</sequence>
<proteinExistence type="predicted"/>
<evidence type="ECO:0000313" key="1">
    <source>
        <dbReference type="EMBL" id="ERM83625.1"/>
    </source>
</evidence>
<accession>U5BSP3</accession>
<dbReference type="EMBL" id="AWXR01000011">
    <property type="protein sequence ID" value="ERM83625.1"/>
    <property type="molecule type" value="Genomic_DNA"/>
</dbReference>
<gene>
    <name evidence="1" type="ORF">P872_03095</name>
</gene>
<reference evidence="1 2" key="1">
    <citation type="journal article" date="2013" name="Genome Announc.">
        <title>Draft Genome Sequence of the Psychrophilic and Alkaliphilic Rhodonellum psychrophilum Strain GCM71T.</title>
        <authorList>
            <person name="Hauptmann A.L."/>
            <person name="Glaring M.A."/>
            <person name="Hallin P.F."/>
            <person name="Prieme A."/>
            <person name="Stougaard P."/>
        </authorList>
    </citation>
    <scope>NUCLEOTIDE SEQUENCE [LARGE SCALE GENOMIC DNA]</scope>
    <source>
        <strain evidence="1 2">GCM71</strain>
    </source>
</reference>
<dbReference type="AlphaFoldDB" id="U5BSP3"/>